<dbReference type="InterPro" id="IPR036899">
    <property type="entry name" value="Ribosomal_uL13_sf"/>
</dbReference>
<dbReference type="EnsemblMetazoa" id="PPAI007481-RA">
    <property type="protein sequence ID" value="PPAI007481-PA"/>
    <property type="gene ID" value="PPAI007481"/>
</dbReference>
<evidence type="ECO:0000313" key="4">
    <source>
        <dbReference type="EnsemblMetazoa" id="PPAI007481-PA"/>
    </source>
</evidence>
<dbReference type="Gene3D" id="3.90.1180.10">
    <property type="entry name" value="Ribosomal protein L13"/>
    <property type="match status" value="1"/>
</dbReference>
<dbReference type="Pfam" id="PF00572">
    <property type="entry name" value="Ribosomal_L13"/>
    <property type="match status" value="1"/>
</dbReference>
<dbReference type="FunFam" id="3.90.1180.10:FF:000005">
    <property type="entry name" value="39S ribosomal protein L13, mitochondrial"/>
    <property type="match status" value="1"/>
</dbReference>
<evidence type="ECO:0000256" key="1">
    <source>
        <dbReference type="ARBA" id="ARBA00006227"/>
    </source>
</evidence>
<dbReference type="InterPro" id="IPR005823">
    <property type="entry name" value="Ribosomal_uL13_bac-type"/>
</dbReference>
<dbReference type="SUPFAM" id="SSF52161">
    <property type="entry name" value="Ribosomal protein L13"/>
    <property type="match status" value="1"/>
</dbReference>
<proteinExistence type="inferred from homology"/>
<dbReference type="PANTHER" id="PTHR11545">
    <property type="entry name" value="RIBOSOMAL PROTEIN L13"/>
    <property type="match status" value="1"/>
</dbReference>
<protein>
    <submittedName>
        <fullName evidence="4">Uncharacterized protein</fullName>
    </submittedName>
</protein>
<dbReference type="Proteomes" id="UP000092462">
    <property type="component" value="Unassembled WGS sequence"/>
</dbReference>
<evidence type="ECO:0000313" key="5">
    <source>
        <dbReference type="Proteomes" id="UP000092462"/>
    </source>
</evidence>
<dbReference type="GO" id="GO:0003735">
    <property type="term" value="F:structural constituent of ribosome"/>
    <property type="evidence" value="ECO:0007669"/>
    <property type="project" value="InterPro"/>
</dbReference>
<dbReference type="HAMAP" id="MF_01366">
    <property type="entry name" value="Ribosomal_uL13"/>
    <property type="match status" value="1"/>
</dbReference>
<dbReference type="EMBL" id="AJVK01060700">
    <property type="status" value="NOT_ANNOTATED_CDS"/>
    <property type="molecule type" value="Genomic_DNA"/>
</dbReference>
<dbReference type="GO" id="GO:0005762">
    <property type="term" value="C:mitochondrial large ribosomal subunit"/>
    <property type="evidence" value="ECO:0007669"/>
    <property type="project" value="TreeGrafter"/>
</dbReference>
<evidence type="ECO:0000256" key="2">
    <source>
        <dbReference type="ARBA" id="ARBA00022980"/>
    </source>
</evidence>
<dbReference type="GO" id="GO:0017148">
    <property type="term" value="P:negative regulation of translation"/>
    <property type="evidence" value="ECO:0007669"/>
    <property type="project" value="TreeGrafter"/>
</dbReference>
<evidence type="ECO:0000256" key="3">
    <source>
        <dbReference type="ARBA" id="ARBA00023274"/>
    </source>
</evidence>
<name>A0A1B0DH47_PHLPP</name>
<dbReference type="InterPro" id="IPR005822">
    <property type="entry name" value="Ribosomal_uL13"/>
</dbReference>
<keyword evidence="5" id="KW-1185">Reference proteome</keyword>
<sequence length="188" mass="22144">MSATQRVQQWATFARTWHIYDCTWQNPYESAQIIRKHLMGLHKPIFHPMKQNLIFSLFPDDCGDHVVAINTKEIALPGNEWQKRAYFHHTGYPGGATWTLAWELHEKDPTMIVKKAVYNAMRGNLQRRYTMQRLHLFPDDKVPEDILANVSNQIPSLRKVPERLDKMDPDTVKTFPKIMDWPDDYILK</sequence>
<dbReference type="PANTHER" id="PTHR11545:SF2">
    <property type="entry name" value="LARGE RIBOSOMAL SUBUNIT PROTEIN UL13M"/>
    <property type="match status" value="1"/>
</dbReference>
<dbReference type="GO" id="GO:0003729">
    <property type="term" value="F:mRNA binding"/>
    <property type="evidence" value="ECO:0007669"/>
    <property type="project" value="TreeGrafter"/>
</dbReference>
<comment type="similarity">
    <text evidence="1">Belongs to the universal ribosomal protein uL13 family.</text>
</comment>
<dbReference type="CDD" id="cd00392">
    <property type="entry name" value="Ribosomal_L13"/>
    <property type="match status" value="1"/>
</dbReference>
<dbReference type="GO" id="GO:0006412">
    <property type="term" value="P:translation"/>
    <property type="evidence" value="ECO:0007669"/>
    <property type="project" value="InterPro"/>
</dbReference>
<dbReference type="VEuPathDB" id="VectorBase:PPAPM1_001439"/>
<keyword evidence="3" id="KW-0687">Ribonucleoprotein</keyword>
<organism evidence="4 5">
    <name type="scientific">Phlebotomus papatasi</name>
    <name type="common">Sandfly</name>
    <dbReference type="NCBI Taxonomy" id="29031"/>
    <lineage>
        <taxon>Eukaryota</taxon>
        <taxon>Metazoa</taxon>
        <taxon>Ecdysozoa</taxon>
        <taxon>Arthropoda</taxon>
        <taxon>Hexapoda</taxon>
        <taxon>Insecta</taxon>
        <taxon>Pterygota</taxon>
        <taxon>Neoptera</taxon>
        <taxon>Endopterygota</taxon>
        <taxon>Diptera</taxon>
        <taxon>Nematocera</taxon>
        <taxon>Psychodoidea</taxon>
        <taxon>Psychodidae</taxon>
        <taxon>Phlebotomus</taxon>
        <taxon>Phlebotomus</taxon>
    </lineage>
</organism>
<dbReference type="PIRSF" id="PIRSF002181">
    <property type="entry name" value="Ribosomal_L13"/>
    <property type="match status" value="1"/>
</dbReference>
<dbReference type="VEuPathDB" id="VectorBase:PPAI007481"/>
<reference evidence="4" key="1">
    <citation type="submission" date="2022-08" db="UniProtKB">
        <authorList>
            <consortium name="EnsemblMetazoa"/>
        </authorList>
    </citation>
    <scope>IDENTIFICATION</scope>
    <source>
        <strain evidence="4">Israel</strain>
    </source>
</reference>
<dbReference type="AlphaFoldDB" id="A0A1B0DH47"/>
<accession>A0A1B0DH47</accession>
<keyword evidence="2" id="KW-0689">Ribosomal protein</keyword>